<sequence>MAQSIEELQAAFNSKLFDKNEDGEVSAKELKDIMLNLGRVMTVVYRILPS</sequence>
<dbReference type="HOGENOM" id="CLU_3124754_0_0_1"/>
<dbReference type="Proteomes" id="UP000027195">
    <property type="component" value="Unassembled WGS sequence"/>
</dbReference>
<proteinExistence type="predicted"/>
<dbReference type="Gene3D" id="1.10.238.10">
    <property type="entry name" value="EF-hand"/>
    <property type="match status" value="1"/>
</dbReference>
<dbReference type="InParanoid" id="A0A067LW07"/>
<dbReference type="EMBL" id="KL198135">
    <property type="protein sequence ID" value="KDQ06465.1"/>
    <property type="molecule type" value="Genomic_DNA"/>
</dbReference>
<keyword evidence="4" id="KW-1185">Reference proteome</keyword>
<evidence type="ECO:0000259" key="2">
    <source>
        <dbReference type="PROSITE" id="PS50222"/>
    </source>
</evidence>
<dbReference type="GO" id="GO:0005509">
    <property type="term" value="F:calcium ion binding"/>
    <property type="evidence" value="ECO:0007669"/>
    <property type="project" value="InterPro"/>
</dbReference>
<feature type="domain" description="EF-hand" evidence="2">
    <location>
        <begin position="3"/>
        <end position="40"/>
    </location>
</feature>
<dbReference type="InterPro" id="IPR002048">
    <property type="entry name" value="EF_hand_dom"/>
</dbReference>
<accession>A0A067LW07</accession>
<dbReference type="AlphaFoldDB" id="A0A067LW07"/>
<keyword evidence="1" id="KW-0106">Calcium</keyword>
<dbReference type="Pfam" id="PF13405">
    <property type="entry name" value="EF-hand_6"/>
    <property type="match status" value="1"/>
</dbReference>
<evidence type="ECO:0000313" key="3">
    <source>
        <dbReference type="EMBL" id="KDQ06465.1"/>
    </source>
</evidence>
<name>A0A067LW07_BOTB1</name>
<protein>
    <recommendedName>
        <fullName evidence="2">EF-hand domain-containing protein</fullName>
    </recommendedName>
</protein>
<dbReference type="PROSITE" id="PS50222">
    <property type="entry name" value="EF_HAND_2"/>
    <property type="match status" value="1"/>
</dbReference>
<dbReference type="SUPFAM" id="SSF47473">
    <property type="entry name" value="EF-hand"/>
    <property type="match status" value="1"/>
</dbReference>
<gene>
    <name evidence="3" type="ORF">BOTBODRAFT_181579</name>
</gene>
<organism evidence="3 4">
    <name type="scientific">Botryobasidium botryosum (strain FD-172 SS1)</name>
    <dbReference type="NCBI Taxonomy" id="930990"/>
    <lineage>
        <taxon>Eukaryota</taxon>
        <taxon>Fungi</taxon>
        <taxon>Dikarya</taxon>
        <taxon>Basidiomycota</taxon>
        <taxon>Agaricomycotina</taxon>
        <taxon>Agaricomycetes</taxon>
        <taxon>Cantharellales</taxon>
        <taxon>Botryobasidiaceae</taxon>
        <taxon>Botryobasidium</taxon>
    </lineage>
</organism>
<dbReference type="InterPro" id="IPR018247">
    <property type="entry name" value="EF_Hand_1_Ca_BS"/>
</dbReference>
<dbReference type="PROSITE" id="PS00018">
    <property type="entry name" value="EF_HAND_1"/>
    <property type="match status" value="1"/>
</dbReference>
<dbReference type="InterPro" id="IPR011992">
    <property type="entry name" value="EF-hand-dom_pair"/>
</dbReference>
<evidence type="ECO:0000256" key="1">
    <source>
        <dbReference type="ARBA" id="ARBA00022837"/>
    </source>
</evidence>
<evidence type="ECO:0000313" key="4">
    <source>
        <dbReference type="Proteomes" id="UP000027195"/>
    </source>
</evidence>
<reference evidence="4" key="1">
    <citation type="journal article" date="2014" name="Proc. Natl. Acad. Sci. U.S.A.">
        <title>Extensive sampling of basidiomycete genomes demonstrates inadequacy of the white-rot/brown-rot paradigm for wood decay fungi.</title>
        <authorList>
            <person name="Riley R."/>
            <person name="Salamov A.A."/>
            <person name="Brown D.W."/>
            <person name="Nagy L.G."/>
            <person name="Floudas D."/>
            <person name="Held B.W."/>
            <person name="Levasseur A."/>
            <person name="Lombard V."/>
            <person name="Morin E."/>
            <person name="Otillar R."/>
            <person name="Lindquist E.A."/>
            <person name="Sun H."/>
            <person name="LaButti K.M."/>
            <person name="Schmutz J."/>
            <person name="Jabbour D."/>
            <person name="Luo H."/>
            <person name="Baker S.E."/>
            <person name="Pisabarro A.G."/>
            <person name="Walton J.D."/>
            <person name="Blanchette R.A."/>
            <person name="Henrissat B."/>
            <person name="Martin F."/>
            <person name="Cullen D."/>
            <person name="Hibbett D.S."/>
            <person name="Grigoriev I.V."/>
        </authorList>
    </citation>
    <scope>NUCLEOTIDE SEQUENCE [LARGE SCALE GENOMIC DNA]</scope>
    <source>
        <strain evidence="4">FD-172 SS1</strain>
    </source>
</reference>